<feature type="region of interest" description="Disordered" evidence="1">
    <location>
        <begin position="26"/>
        <end position="156"/>
    </location>
</feature>
<evidence type="ECO:0000313" key="3">
    <source>
        <dbReference type="Proteomes" id="UP000784919"/>
    </source>
</evidence>
<sequence>MPNWSDWSDWALDPYRNVLRRVRQDEQGNLDYDYNYQDASHAETPRRALQTIEDLCEELEALSPGSSYDSSEYELDSGPQERTESSASKVTNRNAGGGTERSKREARDKEKDDGKGKTRATRRYREKRQQKKASQRKRHNDGVTTQPGDEALAATGSAGLLSQTRYALHSQHYTGSKSIEPEVVYATTSKSCDLDEVRKLQKAFAESQKMQDGITRGGAERALSTSYTTSAYGYESEDGEFSLSTACAVSDEDHSEEIDPSKKPRYTCGYKLMTDISGPRISDWAFDKIPAGRGTLTSKDSPRAHIPHCCAQIVTNSQSLLVRAPGLYRDEVTQ</sequence>
<dbReference type="Proteomes" id="UP000784919">
    <property type="component" value="Unassembled WGS sequence"/>
</dbReference>
<feature type="compositionally biased region" description="Basic residues" evidence="1">
    <location>
        <begin position="117"/>
        <end position="139"/>
    </location>
</feature>
<name>A0A9P7MSK6_9HYPO</name>
<evidence type="ECO:0000256" key="1">
    <source>
        <dbReference type="SAM" id="MobiDB-lite"/>
    </source>
</evidence>
<dbReference type="AlphaFoldDB" id="A0A9P7MSK6"/>
<gene>
    <name evidence="2" type="ORF">E4U56_001223</name>
</gene>
<proteinExistence type="predicted"/>
<accession>A0A9P7MSK6</accession>
<evidence type="ECO:0000313" key="2">
    <source>
        <dbReference type="EMBL" id="KAG5966638.1"/>
    </source>
</evidence>
<dbReference type="OrthoDB" id="3559580at2759"/>
<comment type="caution">
    <text evidence="2">The sequence shown here is derived from an EMBL/GenBank/DDBJ whole genome shotgun (WGS) entry which is preliminary data.</text>
</comment>
<protein>
    <submittedName>
        <fullName evidence="2">Uncharacterized protein</fullName>
    </submittedName>
</protein>
<feature type="compositionally biased region" description="Polar residues" evidence="1">
    <location>
        <begin position="85"/>
        <end position="94"/>
    </location>
</feature>
<reference evidence="2" key="1">
    <citation type="journal article" date="2020" name="bioRxiv">
        <title>Whole genome comparisons of ergot fungi reveals the divergence and evolution of species within the genus Claviceps are the result of varying mechanisms driving genome evolution and host range expansion.</title>
        <authorList>
            <person name="Wyka S.A."/>
            <person name="Mondo S.J."/>
            <person name="Liu M."/>
            <person name="Dettman J."/>
            <person name="Nalam V."/>
            <person name="Broders K.D."/>
        </authorList>
    </citation>
    <scope>NUCLEOTIDE SEQUENCE</scope>
    <source>
        <strain evidence="2">CCC 1102</strain>
    </source>
</reference>
<dbReference type="EMBL" id="SRPS01000132">
    <property type="protein sequence ID" value="KAG5966638.1"/>
    <property type="molecule type" value="Genomic_DNA"/>
</dbReference>
<organism evidence="2 3">
    <name type="scientific">Claviceps arundinis</name>
    <dbReference type="NCBI Taxonomy" id="1623583"/>
    <lineage>
        <taxon>Eukaryota</taxon>
        <taxon>Fungi</taxon>
        <taxon>Dikarya</taxon>
        <taxon>Ascomycota</taxon>
        <taxon>Pezizomycotina</taxon>
        <taxon>Sordariomycetes</taxon>
        <taxon>Hypocreomycetidae</taxon>
        <taxon>Hypocreales</taxon>
        <taxon>Clavicipitaceae</taxon>
        <taxon>Claviceps</taxon>
    </lineage>
</organism>
<feature type="compositionally biased region" description="Basic and acidic residues" evidence="1">
    <location>
        <begin position="100"/>
        <end position="116"/>
    </location>
</feature>